<comment type="caution">
    <text evidence="2">The sequence shown here is derived from an EMBL/GenBank/DDBJ whole genome shotgun (WGS) entry which is preliminary data.</text>
</comment>
<feature type="compositionally biased region" description="Low complexity" evidence="1">
    <location>
        <begin position="1"/>
        <end position="20"/>
    </location>
</feature>
<dbReference type="EMBL" id="JAEPRB010000188">
    <property type="protein sequence ID" value="KAG2219257.1"/>
    <property type="molecule type" value="Genomic_DNA"/>
</dbReference>
<evidence type="ECO:0000313" key="3">
    <source>
        <dbReference type="Proteomes" id="UP000646827"/>
    </source>
</evidence>
<keyword evidence="3" id="KW-1185">Reference proteome</keyword>
<accession>A0A8H7RXT8</accession>
<dbReference type="Proteomes" id="UP000646827">
    <property type="component" value="Unassembled WGS sequence"/>
</dbReference>
<proteinExistence type="predicted"/>
<dbReference type="OrthoDB" id="2281273at2759"/>
<name>A0A8H7RXT8_9FUNG</name>
<evidence type="ECO:0000313" key="2">
    <source>
        <dbReference type="EMBL" id="KAG2219257.1"/>
    </source>
</evidence>
<evidence type="ECO:0000256" key="1">
    <source>
        <dbReference type="SAM" id="MobiDB-lite"/>
    </source>
</evidence>
<sequence>MTLTTTISKSTSTTTKSPLPQRSKSLQLNEHAVLPTSRKPSKKKSSEHQRPTISHNNKRQSRSDSELSKSTTTMLRTPQRRRRSNSAAVVRSNYAGPVFNNAPEPSSLPLPAFLSPQPYHHQQLFVSPTPTQLPQRPRTVSFHTIEEHKPRTYIPSKMVTARPPQSSDPSLIELQQRLCSVLKLGASP</sequence>
<dbReference type="Pfam" id="PF15365">
    <property type="entry name" value="PNRC"/>
    <property type="match status" value="1"/>
</dbReference>
<protein>
    <submittedName>
        <fullName evidence="2">Uncharacterized protein</fullName>
    </submittedName>
</protein>
<feature type="region of interest" description="Disordered" evidence="1">
    <location>
        <begin position="1"/>
        <end position="90"/>
    </location>
</feature>
<organism evidence="2 3">
    <name type="scientific">Circinella minor</name>
    <dbReference type="NCBI Taxonomy" id="1195481"/>
    <lineage>
        <taxon>Eukaryota</taxon>
        <taxon>Fungi</taxon>
        <taxon>Fungi incertae sedis</taxon>
        <taxon>Mucoromycota</taxon>
        <taxon>Mucoromycotina</taxon>
        <taxon>Mucoromycetes</taxon>
        <taxon>Mucorales</taxon>
        <taxon>Lichtheimiaceae</taxon>
        <taxon>Circinella</taxon>
    </lineage>
</organism>
<dbReference type="AlphaFoldDB" id="A0A8H7RXT8"/>
<dbReference type="InterPro" id="IPR028322">
    <property type="entry name" value="PNRC-like_rgn"/>
</dbReference>
<reference evidence="2 3" key="1">
    <citation type="submission" date="2020-12" db="EMBL/GenBank/DDBJ databases">
        <title>Metabolic potential, ecology and presence of endohyphal bacteria is reflected in genomic diversity of Mucoromycotina.</title>
        <authorList>
            <person name="Muszewska A."/>
            <person name="Okrasinska A."/>
            <person name="Steczkiewicz K."/>
            <person name="Drgas O."/>
            <person name="Orlowska M."/>
            <person name="Perlinska-Lenart U."/>
            <person name="Aleksandrzak-Piekarczyk T."/>
            <person name="Szatraj K."/>
            <person name="Zielenkiewicz U."/>
            <person name="Pilsyk S."/>
            <person name="Malc E."/>
            <person name="Mieczkowski P."/>
            <person name="Kruszewska J.S."/>
            <person name="Biernat P."/>
            <person name="Pawlowska J."/>
        </authorList>
    </citation>
    <scope>NUCLEOTIDE SEQUENCE [LARGE SCALE GENOMIC DNA]</scope>
    <source>
        <strain evidence="2 3">CBS 142.35</strain>
    </source>
</reference>
<gene>
    <name evidence="2" type="ORF">INT45_009865</name>
</gene>
<dbReference type="GO" id="GO:0016071">
    <property type="term" value="P:mRNA metabolic process"/>
    <property type="evidence" value="ECO:0007669"/>
    <property type="project" value="UniProtKB-ARBA"/>
</dbReference>